<feature type="compositionally biased region" description="Polar residues" evidence="9">
    <location>
        <begin position="593"/>
        <end position="604"/>
    </location>
</feature>
<dbReference type="Gene3D" id="1.20.1250.20">
    <property type="entry name" value="MFS general substrate transporter like domains"/>
    <property type="match status" value="1"/>
</dbReference>
<evidence type="ECO:0000256" key="10">
    <source>
        <dbReference type="SAM" id="Phobius"/>
    </source>
</evidence>
<keyword evidence="6 10" id="KW-0472">Membrane</keyword>
<dbReference type="PROSITE" id="PS50850">
    <property type="entry name" value="MFS"/>
    <property type="match status" value="1"/>
</dbReference>
<evidence type="ECO:0000256" key="2">
    <source>
        <dbReference type="ARBA" id="ARBA00010992"/>
    </source>
</evidence>
<dbReference type="SMART" id="SM00066">
    <property type="entry name" value="GAL4"/>
    <property type="match status" value="1"/>
</dbReference>
<dbReference type="InterPro" id="IPR021858">
    <property type="entry name" value="Fun_TF"/>
</dbReference>
<dbReference type="InterPro" id="IPR036864">
    <property type="entry name" value="Zn2-C6_fun-type_DNA-bd_sf"/>
</dbReference>
<feature type="transmembrane region" description="Helical" evidence="10">
    <location>
        <begin position="20"/>
        <end position="38"/>
    </location>
</feature>
<dbReference type="InterPro" id="IPR005829">
    <property type="entry name" value="Sugar_transporter_CS"/>
</dbReference>
<dbReference type="GO" id="GO:0005351">
    <property type="term" value="F:carbohydrate:proton symporter activity"/>
    <property type="evidence" value="ECO:0007669"/>
    <property type="project" value="TreeGrafter"/>
</dbReference>
<evidence type="ECO:0000256" key="4">
    <source>
        <dbReference type="ARBA" id="ARBA00022692"/>
    </source>
</evidence>
<feature type="transmembrane region" description="Helical" evidence="10">
    <location>
        <begin position="345"/>
        <end position="366"/>
    </location>
</feature>
<dbReference type="SUPFAM" id="SSF57701">
    <property type="entry name" value="Zn2/Cys6 DNA-binding domain"/>
    <property type="match status" value="1"/>
</dbReference>
<feature type="transmembrane region" description="Helical" evidence="10">
    <location>
        <begin position="459"/>
        <end position="478"/>
    </location>
</feature>
<gene>
    <name evidence="13" type="ORF">BN869_000001014_1</name>
</gene>
<keyword evidence="3" id="KW-0813">Transport</keyword>
<dbReference type="AlphaFoldDB" id="A0A0B7JJT7"/>
<dbReference type="GO" id="GO:0008270">
    <property type="term" value="F:zinc ion binding"/>
    <property type="evidence" value="ECO:0007669"/>
    <property type="project" value="InterPro"/>
</dbReference>
<evidence type="ECO:0000256" key="1">
    <source>
        <dbReference type="ARBA" id="ARBA00004141"/>
    </source>
</evidence>
<dbReference type="PANTHER" id="PTHR48022:SF17">
    <property type="entry name" value="HEXOSE TRANSPORTER"/>
    <property type="match status" value="1"/>
</dbReference>
<dbReference type="PROSITE" id="PS00463">
    <property type="entry name" value="ZN2_CY6_FUNGAL_1"/>
    <property type="match status" value="1"/>
</dbReference>
<proteinExistence type="inferred from homology"/>
<feature type="transmembrane region" description="Helical" evidence="10">
    <location>
        <begin position="386"/>
        <end position="410"/>
    </location>
</feature>
<dbReference type="GO" id="GO:0005886">
    <property type="term" value="C:plasma membrane"/>
    <property type="evidence" value="ECO:0007669"/>
    <property type="project" value="UniProtKB-ARBA"/>
</dbReference>
<dbReference type="PROSITE" id="PS50048">
    <property type="entry name" value="ZN2_CY6_FUNGAL_2"/>
    <property type="match status" value="1"/>
</dbReference>
<dbReference type="InterPro" id="IPR020846">
    <property type="entry name" value="MFS_dom"/>
</dbReference>
<feature type="compositionally biased region" description="Low complexity" evidence="9">
    <location>
        <begin position="692"/>
        <end position="705"/>
    </location>
</feature>
<sequence>MVFPKSLAIPRAKDESGKAWPAILIGLFVAFGGVLFGYDTGTISGILAMPYWQKLFSTGYVDPDGNPNVTGAQESAIVSILSAGTFFGSLASPFLADFVGRRSGLMISTWVFNLGVVLHTVATAIPMFLAGRFFAGFGVGLISALVPLYQSETAPKWIRGFIVGAYQWAITIGLLIAAIVNNATKHRDDSGSYRIPIGIQLAWSLILFGGMLFLPETPRYLIKRGRLEKATRALSRLRRLPADHEALRSELAEVQANHDFETSLGTGTYLDCFKPPILKRQLTGMGLQALQQLTGINFIFYYGTKYFENSGVSSGFIVTMITSSINVASTLPGMYAYDKFGRRPLLLWGAIGMCISQLIVAVLGTVSTGQTDTGEIIVKNLSGQKAAVAFVCIYIFFFASTWGPLAWVVTGEIFPLKTRAKSLSITTATNWLLNWAIAYSTPYLVNYGDGYANLQSKIFFVWFGCCFLCIAFVWFMIYETKGLSLEQVDQLYEEVSNPRESSKWRPTTSWEAREARGGHEKAVNEEVHANGVEARLRRRRQKFARSRNGCFTCKQRKVKCDELRPTCSHCERLNIECKWYGARRSSIGASDEGNATRTPESSLSAGLDKASYLPSHPSQVPQGFHQEIDYSGSFWEESDVWQQMFMDVEGAINSENHMMQTTYNNQTQNDHVPLASRPRRAVLEDECEGGRAESSALSAKSPASSNRTQETIPQDSSDNQGLIDYFVHSVTPPILSEVEAQRNWITMRKVLIKMAEESRMVRWAVLAFANAILCLRNNDWRTSKQHHYHNAAAEIAQLFPPKATELVAQHSRQRENMFATLFFLSYIDILEARVETARSHLQKAYDLFQRGKSERFAPMEKQLLLWIRLLDARTVAAGGEGLFLSKDDEEILVFQTSPASFGGDDGDSDKDELDDSDVDDILFQALYQPGIIFFQKVQSFMGHIAKIDPWHRSRGTVEDETEVMSTAAVIAANLRDLYEQRPVLMDCAVAGKLTTKHISASLALPLTRAFRTYLSNYYASKIHLHRVAYKTFPLTAEAREAMDQIRGLAKLIASSLEGEGGPLPINMLWPLLLLGTEEQDLRERSWIKDQILRMEKVAGNARITAQVLEEVQARQDASKSRVDIGTVMREIFNKRFAVV</sequence>
<keyword evidence="4 10" id="KW-0812">Transmembrane</keyword>
<feature type="domain" description="Zn(2)-C6 fungal-type" evidence="11">
    <location>
        <begin position="549"/>
        <end position="579"/>
    </location>
</feature>
<dbReference type="PRINTS" id="PR00171">
    <property type="entry name" value="SUGRTRNSPORT"/>
</dbReference>
<dbReference type="NCBIfam" id="TIGR00879">
    <property type="entry name" value="SP"/>
    <property type="match status" value="1"/>
</dbReference>
<dbReference type="CDD" id="cd17356">
    <property type="entry name" value="MFS_HXT"/>
    <property type="match status" value="1"/>
</dbReference>
<keyword evidence="7" id="KW-0325">Glycoprotein</keyword>
<dbReference type="InterPro" id="IPR005828">
    <property type="entry name" value="MFS_sugar_transport-like"/>
</dbReference>
<feature type="transmembrane region" description="Helical" evidence="10">
    <location>
        <begin position="193"/>
        <end position="214"/>
    </location>
</feature>
<dbReference type="FunFam" id="1.20.1250.20:FF:000115">
    <property type="entry name" value="High-affinity glucose transporter"/>
    <property type="match status" value="1"/>
</dbReference>
<dbReference type="InterPro" id="IPR001138">
    <property type="entry name" value="Zn2Cys6_DnaBD"/>
</dbReference>
<dbReference type="InterPro" id="IPR050360">
    <property type="entry name" value="MFS_Sugar_Transporters"/>
</dbReference>
<organism evidence="13">
    <name type="scientific">Bionectria ochroleuca</name>
    <name type="common">Gliocladium roseum</name>
    <dbReference type="NCBI Taxonomy" id="29856"/>
    <lineage>
        <taxon>Eukaryota</taxon>
        <taxon>Fungi</taxon>
        <taxon>Dikarya</taxon>
        <taxon>Ascomycota</taxon>
        <taxon>Pezizomycotina</taxon>
        <taxon>Sordariomycetes</taxon>
        <taxon>Hypocreomycetidae</taxon>
        <taxon>Hypocreales</taxon>
        <taxon>Bionectriaceae</taxon>
        <taxon>Clonostachys</taxon>
    </lineage>
</organism>
<feature type="transmembrane region" description="Helical" evidence="10">
    <location>
        <begin position="422"/>
        <end position="439"/>
    </location>
</feature>
<evidence type="ECO:0000256" key="6">
    <source>
        <dbReference type="ARBA" id="ARBA00023136"/>
    </source>
</evidence>
<reference evidence="13" key="1">
    <citation type="submission" date="2015-01" db="EMBL/GenBank/DDBJ databases">
        <authorList>
            <person name="Durling Mikael"/>
        </authorList>
    </citation>
    <scope>NUCLEOTIDE SEQUENCE</scope>
</reference>
<dbReference type="EMBL" id="CDPU01000001">
    <property type="protein sequence ID" value="CEO44959.1"/>
    <property type="molecule type" value="Genomic_DNA"/>
</dbReference>
<feature type="transmembrane region" description="Helical" evidence="10">
    <location>
        <begin position="76"/>
        <end position="96"/>
    </location>
</feature>
<dbReference type="PROSITE" id="PS00217">
    <property type="entry name" value="SUGAR_TRANSPORT_2"/>
    <property type="match status" value="1"/>
</dbReference>
<dbReference type="PANTHER" id="PTHR48022">
    <property type="entry name" value="PLASTIDIC GLUCOSE TRANSPORTER 4"/>
    <property type="match status" value="1"/>
</dbReference>
<name>A0A0B7JJT7_BIOOC</name>
<dbReference type="GO" id="GO:0005536">
    <property type="term" value="F:D-glucose binding"/>
    <property type="evidence" value="ECO:0007669"/>
    <property type="project" value="UniProtKB-ARBA"/>
</dbReference>
<accession>A0A0B7JJT7</accession>
<dbReference type="Gene3D" id="4.10.240.10">
    <property type="entry name" value="Zn(2)-C6 fungal-type DNA-binding domain"/>
    <property type="match status" value="1"/>
</dbReference>
<evidence type="ECO:0000256" key="7">
    <source>
        <dbReference type="ARBA" id="ARBA00023180"/>
    </source>
</evidence>
<feature type="region of interest" description="Disordered" evidence="9">
    <location>
        <begin position="687"/>
        <end position="719"/>
    </location>
</feature>
<evidence type="ECO:0000259" key="11">
    <source>
        <dbReference type="PROSITE" id="PS50048"/>
    </source>
</evidence>
<keyword evidence="8" id="KW-0539">Nucleus</keyword>
<feature type="transmembrane region" description="Helical" evidence="10">
    <location>
        <begin position="314"/>
        <end position="333"/>
    </location>
</feature>
<keyword evidence="5 10" id="KW-1133">Transmembrane helix</keyword>
<dbReference type="GO" id="GO:0010255">
    <property type="term" value="P:glucose mediated signaling pathway"/>
    <property type="evidence" value="ECO:0007669"/>
    <property type="project" value="UniProtKB-ARBA"/>
</dbReference>
<evidence type="ECO:0000313" key="13">
    <source>
        <dbReference type="EMBL" id="CEO44959.1"/>
    </source>
</evidence>
<dbReference type="Pfam" id="PF00083">
    <property type="entry name" value="Sugar_tr"/>
    <property type="match status" value="1"/>
</dbReference>
<evidence type="ECO:0000256" key="9">
    <source>
        <dbReference type="SAM" id="MobiDB-lite"/>
    </source>
</evidence>
<dbReference type="SUPFAM" id="SSF103473">
    <property type="entry name" value="MFS general substrate transporter"/>
    <property type="match status" value="1"/>
</dbReference>
<evidence type="ECO:0008006" key="14">
    <source>
        <dbReference type="Google" id="ProtNLM"/>
    </source>
</evidence>
<evidence type="ECO:0000256" key="5">
    <source>
        <dbReference type="ARBA" id="ARBA00022989"/>
    </source>
</evidence>
<feature type="compositionally biased region" description="Polar residues" evidence="9">
    <location>
        <begin position="706"/>
        <end position="719"/>
    </location>
</feature>
<evidence type="ECO:0000256" key="8">
    <source>
        <dbReference type="ARBA" id="ARBA00023242"/>
    </source>
</evidence>
<dbReference type="CDD" id="cd00067">
    <property type="entry name" value="GAL4"/>
    <property type="match status" value="1"/>
</dbReference>
<protein>
    <recommendedName>
        <fullName evidence="14">Zn(2)-C6 fungal-type domain-containing protein</fullName>
    </recommendedName>
</protein>
<feature type="region of interest" description="Disordered" evidence="9">
    <location>
        <begin position="587"/>
        <end position="620"/>
    </location>
</feature>
<evidence type="ECO:0000256" key="3">
    <source>
        <dbReference type="ARBA" id="ARBA00022448"/>
    </source>
</evidence>
<feature type="transmembrane region" description="Helical" evidence="10">
    <location>
        <begin position="103"/>
        <end position="122"/>
    </location>
</feature>
<feature type="transmembrane region" description="Helical" evidence="10">
    <location>
        <begin position="128"/>
        <end position="149"/>
    </location>
</feature>
<evidence type="ECO:0000259" key="12">
    <source>
        <dbReference type="PROSITE" id="PS50850"/>
    </source>
</evidence>
<feature type="transmembrane region" description="Helical" evidence="10">
    <location>
        <begin position="161"/>
        <end position="181"/>
    </location>
</feature>
<dbReference type="InterPro" id="IPR036259">
    <property type="entry name" value="MFS_trans_sf"/>
</dbReference>
<comment type="subcellular location">
    <subcellularLocation>
        <location evidence="1">Membrane</location>
        <topology evidence="1">Multi-pass membrane protein</topology>
    </subcellularLocation>
</comment>
<comment type="similarity">
    <text evidence="2">Belongs to the major facilitator superfamily. Sugar transporter (TC 2.A.1.1) family.</text>
</comment>
<dbReference type="GO" id="GO:0000981">
    <property type="term" value="F:DNA-binding transcription factor activity, RNA polymerase II-specific"/>
    <property type="evidence" value="ECO:0007669"/>
    <property type="project" value="InterPro"/>
</dbReference>
<dbReference type="InterPro" id="IPR003663">
    <property type="entry name" value="Sugar/inositol_transpt"/>
</dbReference>
<dbReference type="Pfam" id="PF00172">
    <property type="entry name" value="Zn_clus"/>
    <property type="match status" value="1"/>
</dbReference>
<feature type="domain" description="Major facilitator superfamily (MFS) profile" evidence="12">
    <location>
        <begin position="25"/>
        <end position="481"/>
    </location>
</feature>
<dbReference type="Pfam" id="PF11951">
    <property type="entry name" value="Fungal_trans_2"/>
    <property type="match status" value="1"/>
</dbReference>